<dbReference type="GO" id="GO:0038024">
    <property type="term" value="F:cargo receptor activity"/>
    <property type="evidence" value="ECO:0000318"/>
    <property type="project" value="GO_Central"/>
</dbReference>
<organism evidence="6 7">
    <name type="scientific">Branchiostoma floridae</name>
    <name type="common">Florida lancelet</name>
    <name type="synonym">Amphioxus</name>
    <dbReference type="NCBI Taxonomy" id="7739"/>
    <lineage>
        <taxon>Eukaryota</taxon>
        <taxon>Metazoa</taxon>
        <taxon>Chordata</taxon>
        <taxon>Cephalochordata</taxon>
        <taxon>Leptocardii</taxon>
        <taxon>Amphioxiformes</taxon>
        <taxon>Branchiostomatidae</taxon>
        <taxon>Branchiostoma</taxon>
    </lineage>
</organism>
<dbReference type="PROSITE" id="PS01180">
    <property type="entry name" value="CUB"/>
    <property type="match status" value="1"/>
</dbReference>
<dbReference type="InterPro" id="IPR035914">
    <property type="entry name" value="Sperma_CUB_dom_sf"/>
</dbReference>
<reference evidence="7" key="2">
    <citation type="submission" date="2025-08" db="UniProtKB">
        <authorList>
            <consortium name="RefSeq"/>
        </authorList>
    </citation>
    <scope>IDENTIFICATION</scope>
    <source>
        <strain evidence="7">S238N-H82</strain>
        <tissue evidence="7">Testes</tissue>
    </source>
</reference>
<dbReference type="SMART" id="SM00042">
    <property type="entry name" value="CUB"/>
    <property type="match status" value="1"/>
</dbReference>
<dbReference type="OrthoDB" id="10063355at2759"/>
<dbReference type="PANTHER" id="PTHR24251">
    <property type="entry name" value="OVOCHYMASE-RELATED"/>
    <property type="match status" value="1"/>
</dbReference>
<sequence>MQGLSRGVPNRAQFWTHRGPCPILCFGVELSVLGPKKWRDDERCGHGYLAEDGNPAECNPDGIHPCCSAHKWCGNTAAHCDCSACVDYRDSDTTVCESLTTDTGTFTSPNYPNNYPNDLTCRYEISVTPPKVIRLTFTELDLEDGHDWVYVYDGSTTYPAGEKPKILL</sequence>
<evidence type="ECO:0000313" key="7">
    <source>
        <dbReference type="RefSeq" id="XP_035665882.1"/>
    </source>
</evidence>
<name>A0A9J7HXN4_BRAFL</name>
<dbReference type="GO" id="GO:0008061">
    <property type="term" value="F:chitin binding"/>
    <property type="evidence" value="ECO:0007669"/>
    <property type="project" value="UniProtKB-KW"/>
</dbReference>
<evidence type="ECO:0000256" key="1">
    <source>
        <dbReference type="ARBA" id="ARBA00022669"/>
    </source>
</evidence>
<dbReference type="SUPFAM" id="SSF57016">
    <property type="entry name" value="Plant lectins/antimicrobial peptides"/>
    <property type="match status" value="1"/>
</dbReference>
<keyword evidence="1" id="KW-0147">Chitin-binding</keyword>
<dbReference type="Proteomes" id="UP000001554">
    <property type="component" value="Chromosome 2"/>
</dbReference>
<dbReference type="GeneID" id="118409122"/>
<evidence type="ECO:0000256" key="4">
    <source>
        <dbReference type="PROSITE-ProRule" id="PRU00059"/>
    </source>
</evidence>
<accession>A0A9J7HXN4</accession>
<keyword evidence="2" id="KW-0677">Repeat</keyword>
<dbReference type="AlphaFoldDB" id="A0A9J7HXN4"/>
<gene>
    <name evidence="7" type="primary">LOC118409122</name>
</gene>
<evidence type="ECO:0000313" key="6">
    <source>
        <dbReference type="Proteomes" id="UP000001554"/>
    </source>
</evidence>
<proteinExistence type="predicted"/>
<evidence type="ECO:0000256" key="2">
    <source>
        <dbReference type="ARBA" id="ARBA00022737"/>
    </source>
</evidence>
<comment type="caution">
    <text evidence="4">Lacks conserved residue(s) required for the propagation of feature annotation.</text>
</comment>
<dbReference type="KEGG" id="bfo:118409122"/>
<dbReference type="RefSeq" id="XP_035665882.1">
    <property type="nucleotide sequence ID" value="XM_035809989.1"/>
</dbReference>
<keyword evidence="6" id="KW-1185">Reference proteome</keyword>
<dbReference type="Gene3D" id="3.30.60.10">
    <property type="entry name" value="Endochitinase-like"/>
    <property type="match status" value="1"/>
</dbReference>
<dbReference type="SUPFAM" id="SSF49854">
    <property type="entry name" value="Spermadhesin, CUB domain"/>
    <property type="match status" value="1"/>
</dbReference>
<dbReference type="InterPro" id="IPR036861">
    <property type="entry name" value="Endochitinase-like_sf"/>
</dbReference>
<dbReference type="CDD" id="cd10909">
    <property type="entry name" value="ChtBD1_GH18_2"/>
    <property type="match status" value="1"/>
</dbReference>
<feature type="domain" description="CUB" evidence="5">
    <location>
        <begin position="82"/>
        <end position="168"/>
    </location>
</feature>
<evidence type="ECO:0000259" key="5">
    <source>
        <dbReference type="PROSITE" id="PS01180"/>
    </source>
</evidence>
<dbReference type="CDD" id="cd00041">
    <property type="entry name" value="CUB"/>
    <property type="match status" value="1"/>
</dbReference>
<dbReference type="Pfam" id="PF00431">
    <property type="entry name" value="CUB"/>
    <property type="match status" value="1"/>
</dbReference>
<protein>
    <submittedName>
        <fullName evidence="7">Blastula protease 10-like</fullName>
    </submittedName>
</protein>
<keyword evidence="3" id="KW-1015">Disulfide bond</keyword>
<evidence type="ECO:0000256" key="3">
    <source>
        <dbReference type="ARBA" id="ARBA00023157"/>
    </source>
</evidence>
<reference evidence="6" key="1">
    <citation type="journal article" date="2020" name="Nat. Ecol. Evol.">
        <title>Deeply conserved synteny resolves early events in vertebrate evolution.</title>
        <authorList>
            <person name="Simakov O."/>
            <person name="Marletaz F."/>
            <person name="Yue J.X."/>
            <person name="O'Connell B."/>
            <person name="Jenkins J."/>
            <person name="Brandt A."/>
            <person name="Calef R."/>
            <person name="Tung C.H."/>
            <person name="Huang T.K."/>
            <person name="Schmutz J."/>
            <person name="Satoh N."/>
            <person name="Yu J.K."/>
            <person name="Putnam N.H."/>
            <person name="Green R.E."/>
            <person name="Rokhsar D.S."/>
        </authorList>
    </citation>
    <scope>NUCLEOTIDE SEQUENCE [LARGE SCALE GENOMIC DNA]</scope>
    <source>
        <strain evidence="6">S238N-H82</strain>
    </source>
</reference>
<dbReference type="InterPro" id="IPR000859">
    <property type="entry name" value="CUB_dom"/>
</dbReference>
<dbReference type="Gene3D" id="2.60.120.290">
    <property type="entry name" value="Spermadhesin, CUB domain"/>
    <property type="match status" value="1"/>
</dbReference>